<dbReference type="Proteomes" id="UP001154329">
    <property type="component" value="Chromosome 2"/>
</dbReference>
<evidence type="ECO:0000313" key="2">
    <source>
        <dbReference type="EMBL" id="CAH1726060.1"/>
    </source>
</evidence>
<evidence type="ECO:0000256" key="1">
    <source>
        <dbReference type="SAM" id="Phobius"/>
    </source>
</evidence>
<dbReference type="EMBL" id="OU899035">
    <property type="protein sequence ID" value="CAH1726060.1"/>
    <property type="molecule type" value="Genomic_DNA"/>
</dbReference>
<sequence length="162" mass="17906">MNINYFKQYNFILSVLFLFFVEILNRLQWSVFCSVKYVYMLWSRKPIGGNAGPNRLRGMIYGRRTPPAGLGVKAVARATRGLRAVSPTAHTVNNKCLRGGGMCGGGVPIVCLCVCVYVIVCVCVCVYVCSLESIPPVVLLIYVCVCARASVCTFVFMYSIHI</sequence>
<dbReference type="AlphaFoldDB" id="A0A9P0J3R9"/>
<protein>
    <submittedName>
        <fullName evidence="2">Uncharacterized protein</fullName>
    </submittedName>
</protein>
<name>A0A9P0J3R9_APHGO</name>
<keyword evidence="3" id="KW-1185">Reference proteome</keyword>
<organism evidence="2 3">
    <name type="scientific">Aphis gossypii</name>
    <name type="common">Cotton aphid</name>
    <dbReference type="NCBI Taxonomy" id="80765"/>
    <lineage>
        <taxon>Eukaryota</taxon>
        <taxon>Metazoa</taxon>
        <taxon>Ecdysozoa</taxon>
        <taxon>Arthropoda</taxon>
        <taxon>Hexapoda</taxon>
        <taxon>Insecta</taxon>
        <taxon>Pterygota</taxon>
        <taxon>Neoptera</taxon>
        <taxon>Paraneoptera</taxon>
        <taxon>Hemiptera</taxon>
        <taxon>Sternorrhyncha</taxon>
        <taxon>Aphidomorpha</taxon>
        <taxon>Aphidoidea</taxon>
        <taxon>Aphididae</taxon>
        <taxon>Aphidini</taxon>
        <taxon>Aphis</taxon>
        <taxon>Aphis</taxon>
    </lineage>
</organism>
<keyword evidence="1" id="KW-1133">Transmembrane helix</keyword>
<feature type="transmembrane region" description="Helical" evidence="1">
    <location>
        <begin position="137"/>
        <end position="160"/>
    </location>
</feature>
<accession>A0A9P0J3R9</accession>
<keyword evidence="1" id="KW-0472">Membrane</keyword>
<keyword evidence="1" id="KW-0812">Transmembrane</keyword>
<reference evidence="2" key="1">
    <citation type="submission" date="2022-02" db="EMBL/GenBank/DDBJ databases">
        <authorList>
            <person name="King R."/>
        </authorList>
    </citation>
    <scope>NUCLEOTIDE SEQUENCE</scope>
</reference>
<gene>
    <name evidence="2" type="ORF">APHIGO_LOCUS7018</name>
</gene>
<evidence type="ECO:0000313" key="3">
    <source>
        <dbReference type="Proteomes" id="UP001154329"/>
    </source>
</evidence>
<feature type="transmembrane region" description="Helical" evidence="1">
    <location>
        <begin position="107"/>
        <end position="130"/>
    </location>
</feature>
<proteinExistence type="predicted"/>
<reference evidence="2" key="2">
    <citation type="submission" date="2022-10" db="EMBL/GenBank/DDBJ databases">
        <authorList>
            <consortium name="ENA_rothamsted_submissions"/>
            <consortium name="culmorum"/>
            <person name="King R."/>
        </authorList>
    </citation>
    <scope>NUCLEOTIDE SEQUENCE</scope>
</reference>